<gene>
    <name evidence="2" type="ORF">SAMN04488000_102186</name>
</gene>
<evidence type="ECO:0000256" key="1">
    <source>
        <dbReference type="SAM" id="Phobius"/>
    </source>
</evidence>
<evidence type="ECO:0000313" key="3">
    <source>
        <dbReference type="Proteomes" id="UP000199503"/>
    </source>
</evidence>
<protein>
    <submittedName>
        <fullName evidence="2">Uncharacterized protein</fullName>
    </submittedName>
</protein>
<dbReference type="Proteomes" id="UP000199503">
    <property type="component" value="Unassembled WGS sequence"/>
</dbReference>
<dbReference type="AlphaFoldDB" id="A0A1H9E6R1"/>
<keyword evidence="1" id="KW-1133">Transmembrane helix</keyword>
<sequence length="50" mass="6129">MPWVREHRRSAPYSWFRTQRVRRHYRRPQGAMWIPIVIAIALIVLLIAIF</sequence>
<dbReference type="STRING" id="65499.SAMN04488000_102186"/>
<proteinExistence type="predicted"/>
<dbReference type="EMBL" id="FOFV01000002">
    <property type="protein sequence ID" value="SEQ21305.1"/>
    <property type="molecule type" value="Genomic_DNA"/>
</dbReference>
<keyword evidence="1" id="KW-0812">Transmembrane</keyword>
<evidence type="ECO:0000313" key="2">
    <source>
        <dbReference type="EMBL" id="SEQ21305.1"/>
    </source>
</evidence>
<feature type="transmembrane region" description="Helical" evidence="1">
    <location>
        <begin position="30"/>
        <end position="49"/>
    </location>
</feature>
<dbReference type="RefSeq" id="WP_177229603.1">
    <property type="nucleotide sequence ID" value="NZ_FOFV01000002.1"/>
</dbReference>
<reference evidence="3" key="1">
    <citation type="submission" date="2016-10" db="EMBL/GenBank/DDBJ databases">
        <authorList>
            <person name="Varghese N."/>
            <person name="Submissions S."/>
        </authorList>
    </citation>
    <scope>NUCLEOTIDE SEQUENCE [LARGE SCALE GENOMIC DNA]</scope>
    <source>
        <strain evidence="3">DSM 44437</strain>
    </source>
</reference>
<name>A0A1H9E6R1_9PSEU</name>
<organism evidence="2 3">
    <name type="scientific">Lentzea albida</name>
    <dbReference type="NCBI Taxonomy" id="65499"/>
    <lineage>
        <taxon>Bacteria</taxon>
        <taxon>Bacillati</taxon>
        <taxon>Actinomycetota</taxon>
        <taxon>Actinomycetes</taxon>
        <taxon>Pseudonocardiales</taxon>
        <taxon>Pseudonocardiaceae</taxon>
        <taxon>Lentzea</taxon>
    </lineage>
</organism>
<accession>A0A1H9E6R1</accession>
<keyword evidence="3" id="KW-1185">Reference proteome</keyword>
<keyword evidence="1" id="KW-0472">Membrane</keyword>